<dbReference type="GO" id="GO:0099402">
    <property type="term" value="P:plant organ development"/>
    <property type="evidence" value="ECO:0007669"/>
    <property type="project" value="InterPro"/>
</dbReference>
<dbReference type="PROSITE" id="PS50071">
    <property type="entry name" value="HOMEOBOX_2"/>
    <property type="match status" value="1"/>
</dbReference>
<dbReference type="GO" id="GO:0003677">
    <property type="term" value="F:DNA binding"/>
    <property type="evidence" value="ECO:0007669"/>
    <property type="project" value="UniProtKB-UniRule"/>
</dbReference>
<dbReference type="EMBL" id="LFYR01001099">
    <property type="protein sequence ID" value="KMZ64752.1"/>
    <property type="molecule type" value="Genomic_DNA"/>
</dbReference>
<evidence type="ECO:0000256" key="6">
    <source>
        <dbReference type="ARBA" id="ARBA00023163"/>
    </source>
</evidence>
<dbReference type="OMA" id="MERTSYM"/>
<dbReference type="SUPFAM" id="SSF46689">
    <property type="entry name" value="Homeodomain-like"/>
    <property type="match status" value="1"/>
</dbReference>
<evidence type="ECO:0000313" key="14">
    <source>
        <dbReference type="Proteomes" id="UP000036987"/>
    </source>
</evidence>
<dbReference type="AlphaFoldDB" id="A0A0K9P935"/>
<dbReference type="CDD" id="cd00086">
    <property type="entry name" value="homeodomain"/>
    <property type="match status" value="1"/>
</dbReference>
<reference evidence="14" key="1">
    <citation type="journal article" date="2016" name="Nature">
        <title>The genome of the seagrass Zostera marina reveals angiosperm adaptation to the sea.</title>
        <authorList>
            <person name="Olsen J.L."/>
            <person name="Rouze P."/>
            <person name="Verhelst B."/>
            <person name="Lin Y.-C."/>
            <person name="Bayer T."/>
            <person name="Collen J."/>
            <person name="Dattolo E."/>
            <person name="De Paoli E."/>
            <person name="Dittami S."/>
            <person name="Maumus F."/>
            <person name="Michel G."/>
            <person name="Kersting A."/>
            <person name="Lauritano C."/>
            <person name="Lohaus R."/>
            <person name="Toepel M."/>
            <person name="Tonon T."/>
            <person name="Vanneste K."/>
            <person name="Amirebrahimi M."/>
            <person name="Brakel J."/>
            <person name="Bostroem C."/>
            <person name="Chovatia M."/>
            <person name="Grimwood J."/>
            <person name="Jenkins J.W."/>
            <person name="Jueterbock A."/>
            <person name="Mraz A."/>
            <person name="Stam W.T."/>
            <person name="Tice H."/>
            <person name="Bornberg-Bauer E."/>
            <person name="Green P.J."/>
            <person name="Pearson G.A."/>
            <person name="Procaccini G."/>
            <person name="Duarte C.M."/>
            <person name="Schmutz J."/>
            <person name="Reusch T.B.H."/>
            <person name="Van de Peer Y."/>
        </authorList>
    </citation>
    <scope>NUCLEOTIDE SEQUENCE [LARGE SCALE GENOMIC DNA]</scope>
    <source>
        <strain evidence="14">cv. Finnish</strain>
    </source>
</reference>
<keyword evidence="2" id="KW-0217">Developmental protein</keyword>
<dbReference type="GO" id="GO:0003700">
    <property type="term" value="F:DNA-binding transcription factor activity"/>
    <property type="evidence" value="ECO:0007669"/>
    <property type="project" value="InterPro"/>
</dbReference>
<evidence type="ECO:0000256" key="2">
    <source>
        <dbReference type="ARBA" id="ARBA00022473"/>
    </source>
</evidence>
<feature type="domain" description="Homeobox" evidence="12">
    <location>
        <begin position="39"/>
        <end position="105"/>
    </location>
</feature>
<keyword evidence="4 9" id="KW-0238">DNA-binding</keyword>
<evidence type="ECO:0000256" key="5">
    <source>
        <dbReference type="ARBA" id="ARBA00023155"/>
    </source>
</evidence>
<keyword evidence="14" id="KW-1185">Reference proteome</keyword>
<protein>
    <submittedName>
        <fullName evidence="13">WUSCHEL-related homeobox</fullName>
    </submittedName>
</protein>
<comment type="subcellular location">
    <subcellularLocation>
        <location evidence="1 9 10">Nucleus</location>
    </subcellularLocation>
</comment>
<feature type="DNA-binding region" description="Homeobox" evidence="9">
    <location>
        <begin position="41"/>
        <end position="106"/>
    </location>
</feature>
<dbReference type="InterPro" id="IPR044555">
    <property type="entry name" value="WUSCHEL-like"/>
</dbReference>
<dbReference type="InterPro" id="IPR001356">
    <property type="entry name" value="HD"/>
</dbReference>
<keyword evidence="3" id="KW-0805">Transcription regulation</keyword>
<dbReference type="InterPro" id="IPR009057">
    <property type="entry name" value="Homeodomain-like_sf"/>
</dbReference>
<dbReference type="PANTHER" id="PTHR45940">
    <property type="entry name" value="WUSCHEL-RELATED HOMEOBOX 1-RELATED"/>
    <property type="match status" value="1"/>
</dbReference>
<feature type="compositionally biased region" description="Acidic residues" evidence="11">
    <location>
        <begin position="249"/>
        <end position="264"/>
    </location>
</feature>
<dbReference type="SMART" id="SM00389">
    <property type="entry name" value="HOX"/>
    <property type="match status" value="1"/>
</dbReference>
<proteinExistence type="inferred from homology"/>
<keyword evidence="6" id="KW-0804">Transcription</keyword>
<dbReference type="Proteomes" id="UP000036987">
    <property type="component" value="Unassembled WGS sequence"/>
</dbReference>
<keyword evidence="7 9" id="KW-0539">Nucleus</keyword>
<evidence type="ECO:0000256" key="1">
    <source>
        <dbReference type="ARBA" id="ARBA00004123"/>
    </source>
</evidence>
<evidence type="ECO:0000256" key="7">
    <source>
        <dbReference type="ARBA" id="ARBA00023242"/>
    </source>
</evidence>
<name>A0A0K9P935_ZOSMR</name>
<evidence type="ECO:0000256" key="11">
    <source>
        <dbReference type="SAM" id="MobiDB-lite"/>
    </source>
</evidence>
<sequence length="322" mass="36354">MEHHHQQQFHGGQPQLMSENEEMNNNGSGGGSSKSSFLCRQSSTRWIPTTDQIRILKDLYYNSGLRSPNADQIQRISARLRQYGKIEGKNVFYWFQNHKARERQKKRLTVDIAAAATTNKFSNNTNMSSSSSPSGISPASHAVYAGLGQMGSNGGGSVVMERTSYMECSLPGGMPMPVPEPNVGVGVGWVSVETGATTMQQFYYHQQRPTTPFPAPHHHHHYYDDGYYSNNNKLQAHHLHIREENQHPEDDDEEEEEEEEDEEIETLPLFPIHSQETQSYFLDQQHAIHNQESNNMETSLELTLNSYYAASSSSTPHGSEHD</sequence>
<dbReference type="GO" id="GO:0005634">
    <property type="term" value="C:nucleus"/>
    <property type="evidence" value="ECO:0007669"/>
    <property type="project" value="UniProtKB-SubCell"/>
</dbReference>
<dbReference type="OrthoDB" id="773671at2759"/>
<dbReference type="Pfam" id="PF00046">
    <property type="entry name" value="Homeodomain"/>
    <property type="match status" value="1"/>
</dbReference>
<dbReference type="Gene3D" id="1.10.10.60">
    <property type="entry name" value="Homeodomain-like"/>
    <property type="match status" value="1"/>
</dbReference>
<evidence type="ECO:0000256" key="10">
    <source>
        <dbReference type="RuleBase" id="RU000682"/>
    </source>
</evidence>
<evidence type="ECO:0000256" key="8">
    <source>
        <dbReference type="ARBA" id="ARBA00024040"/>
    </source>
</evidence>
<evidence type="ECO:0000313" key="13">
    <source>
        <dbReference type="EMBL" id="KMZ64752.1"/>
    </source>
</evidence>
<comment type="caution">
    <text evidence="13">The sequence shown here is derived from an EMBL/GenBank/DDBJ whole genome shotgun (WGS) entry which is preliminary data.</text>
</comment>
<feature type="region of interest" description="Disordered" evidence="11">
    <location>
        <begin position="1"/>
        <end position="37"/>
    </location>
</feature>
<dbReference type="PANTHER" id="PTHR45940:SF2">
    <property type="entry name" value="WUSCHEL-RELATED HOMEOBOX 1"/>
    <property type="match status" value="1"/>
</dbReference>
<evidence type="ECO:0000256" key="9">
    <source>
        <dbReference type="PROSITE-ProRule" id="PRU00108"/>
    </source>
</evidence>
<comment type="similarity">
    <text evidence="8">Belongs to the WUS homeobox family.</text>
</comment>
<evidence type="ECO:0000259" key="12">
    <source>
        <dbReference type="PROSITE" id="PS50071"/>
    </source>
</evidence>
<dbReference type="STRING" id="29655.A0A0K9P935"/>
<feature type="region of interest" description="Disordered" evidence="11">
    <location>
        <begin position="245"/>
        <end position="264"/>
    </location>
</feature>
<organism evidence="13 14">
    <name type="scientific">Zostera marina</name>
    <name type="common">Eelgrass</name>
    <dbReference type="NCBI Taxonomy" id="29655"/>
    <lineage>
        <taxon>Eukaryota</taxon>
        <taxon>Viridiplantae</taxon>
        <taxon>Streptophyta</taxon>
        <taxon>Embryophyta</taxon>
        <taxon>Tracheophyta</taxon>
        <taxon>Spermatophyta</taxon>
        <taxon>Magnoliopsida</taxon>
        <taxon>Liliopsida</taxon>
        <taxon>Zosteraceae</taxon>
        <taxon>Zostera</taxon>
    </lineage>
</organism>
<evidence type="ECO:0000256" key="3">
    <source>
        <dbReference type="ARBA" id="ARBA00023015"/>
    </source>
</evidence>
<keyword evidence="5 9" id="KW-0371">Homeobox</keyword>
<accession>A0A0K9P935</accession>
<gene>
    <name evidence="13" type="ORF">ZOSMA_34G00290</name>
</gene>
<evidence type="ECO:0000256" key="4">
    <source>
        <dbReference type="ARBA" id="ARBA00023125"/>
    </source>
</evidence>